<comment type="catalytic activity">
    <reaction evidence="7">
        <text>L-aspartate + 2-oxoglutarate = oxaloacetate + L-glutamate</text>
        <dbReference type="Rhea" id="RHEA:21824"/>
        <dbReference type="ChEBI" id="CHEBI:16452"/>
        <dbReference type="ChEBI" id="CHEBI:16810"/>
        <dbReference type="ChEBI" id="CHEBI:29985"/>
        <dbReference type="ChEBI" id="CHEBI:29991"/>
        <dbReference type="EC" id="2.6.1.1"/>
    </reaction>
</comment>
<dbReference type="InterPro" id="IPR050596">
    <property type="entry name" value="AspAT/PAT-like"/>
</dbReference>
<evidence type="ECO:0000313" key="9">
    <source>
        <dbReference type="EMBL" id="MDJ1157721.1"/>
    </source>
</evidence>
<name>A0ABT7AGF3_9HYPH</name>
<keyword evidence="10" id="KW-1185">Reference proteome</keyword>
<evidence type="ECO:0000256" key="2">
    <source>
        <dbReference type="ARBA" id="ARBA00007441"/>
    </source>
</evidence>
<proteinExistence type="inferred from homology"/>
<dbReference type="NCBIfam" id="NF005732">
    <property type="entry name" value="PRK07550.1"/>
    <property type="match status" value="1"/>
</dbReference>
<evidence type="ECO:0000256" key="7">
    <source>
        <dbReference type="ARBA" id="ARBA00049185"/>
    </source>
</evidence>
<keyword evidence="5" id="KW-0808">Transferase</keyword>
<dbReference type="Pfam" id="PF00155">
    <property type="entry name" value="Aminotran_1_2"/>
    <property type="match status" value="1"/>
</dbReference>
<organism evidence="9 10">
    <name type="scientific">Chelatococcus albus</name>
    <dbReference type="NCBI Taxonomy" id="3047466"/>
    <lineage>
        <taxon>Bacteria</taxon>
        <taxon>Pseudomonadati</taxon>
        <taxon>Pseudomonadota</taxon>
        <taxon>Alphaproteobacteria</taxon>
        <taxon>Hyphomicrobiales</taxon>
        <taxon>Chelatococcaceae</taxon>
        <taxon>Chelatococcus</taxon>
    </lineage>
</organism>
<dbReference type="InterPro" id="IPR015424">
    <property type="entry name" value="PyrdxlP-dep_Trfase"/>
</dbReference>
<dbReference type="PANTHER" id="PTHR46383:SF1">
    <property type="entry name" value="ASPARTATE AMINOTRANSFERASE"/>
    <property type="match status" value="1"/>
</dbReference>
<dbReference type="InterPro" id="IPR004839">
    <property type="entry name" value="Aminotransferase_I/II_large"/>
</dbReference>
<comment type="caution">
    <text evidence="9">The sequence shown here is derived from an EMBL/GenBank/DDBJ whole genome shotgun (WGS) entry which is preliminary data.</text>
</comment>
<keyword evidence="6" id="KW-0663">Pyridoxal phosphate</keyword>
<dbReference type="CDD" id="cd00609">
    <property type="entry name" value="AAT_like"/>
    <property type="match status" value="1"/>
</dbReference>
<dbReference type="EMBL" id="JASJEV010000003">
    <property type="protein sequence ID" value="MDJ1157721.1"/>
    <property type="molecule type" value="Genomic_DNA"/>
</dbReference>
<dbReference type="InterPro" id="IPR015421">
    <property type="entry name" value="PyrdxlP-dep_Trfase_major"/>
</dbReference>
<dbReference type="EC" id="2.6.1.1" evidence="3"/>
<reference evidence="9 10" key="1">
    <citation type="submission" date="2023-05" db="EMBL/GenBank/DDBJ databases">
        <title>Chelatococcus sp. nov., a moderately thermophilic bacterium isolated from hot spring microbial mat.</title>
        <authorList>
            <person name="Hu C.-J."/>
            <person name="Li W.-J."/>
        </authorList>
    </citation>
    <scope>NUCLEOTIDE SEQUENCE [LARGE SCALE GENOMIC DNA]</scope>
    <source>
        <strain evidence="9 10">SYSU G07232</strain>
    </source>
</reference>
<evidence type="ECO:0000256" key="1">
    <source>
        <dbReference type="ARBA" id="ARBA00001933"/>
    </source>
</evidence>
<keyword evidence="4 9" id="KW-0032">Aminotransferase</keyword>
<dbReference type="PANTHER" id="PTHR46383">
    <property type="entry name" value="ASPARTATE AMINOTRANSFERASE"/>
    <property type="match status" value="1"/>
</dbReference>
<evidence type="ECO:0000313" key="10">
    <source>
        <dbReference type="Proteomes" id="UP001321492"/>
    </source>
</evidence>
<evidence type="ECO:0000256" key="5">
    <source>
        <dbReference type="ARBA" id="ARBA00022679"/>
    </source>
</evidence>
<feature type="domain" description="Aminotransferase class I/classII large" evidence="8">
    <location>
        <begin position="35"/>
        <end position="384"/>
    </location>
</feature>
<dbReference type="GO" id="GO:0008483">
    <property type="term" value="F:transaminase activity"/>
    <property type="evidence" value="ECO:0007669"/>
    <property type="project" value="UniProtKB-KW"/>
</dbReference>
<comment type="cofactor">
    <cofactor evidence="1">
        <name>pyridoxal 5'-phosphate</name>
        <dbReference type="ChEBI" id="CHEBI:597326"/>
    </cofactor>
</comment>
<dbReference type="Gene3D" id="3.40.640.10">
    <property type="entry name" value="Type I PLP-dependent aspartate aminotransferase-like (Major domain)"/>
    <property type="match status" value="1"/>
</dbReference>
<accession>A0ABT7AGF3</accession>
<evidence type="ECO:0000259" key="8">
    <source>
        <dbReference type="Pfam" id="PF00155"/>
    </source>
</evidence>
<protein>
    <recommendedName>
        <fullName evidence="3">aspartate transaminase</fullName>
        <ecNumber evidence="3">2.6.1.1</ecNumber>
    </recommendedName>
</protein>
<evidence type="ECO:0000256" key="4">
    <source>
        <dbReference type="ARBA" id="ARBA00022576"/>
    </source>
</evidence>
<dbReference type="RefSeq" id="WP_283739724.1">
    <property type="nucleotide sequence ID" value="NZ_JASJEV010000003.1"/>
</dbReference>
<gene>
    <name evidence="9" type="ORF">QNA08_05690</name>
</gene>
<dbReference type="Proteomes" id="UP001321492">
    <property type="component" value="Unassembled WGS sequence"/>
</dbReference>
<comment type="similarity">
    <text evidence="2">Belongs to the class-I pyridoxal-phosphate-dependent aminotransferase family.</text>
</comment>
<evidence type="ECO:0000256" key="3">
    <source>
        <dbReference type="ARBA" id="ARBA00012753"/>
    </source>
</evidence>
<evidence type="ECO:0000256" key="6">
    <source>
        <dbReference type="ARBA" id="ARBA00022898"/>
    </source>
</evidence>
<dbReference type="SUPFAM" id="SSF53383">
    <property type="entry name" value="PLP-dependent transferases"/>
    <property type="match status" value="1"/>
</dbReference>
<sequence>MPGINPLLVDTCSPPIPEAQGWARRYAGAHGPFVDLSQAVPGYPPHEGILARLAEAAGSPRYAGYGAILGDLALREAYAEHLGELYGGALRAAEVAITAGCNQAFFVTMLALAGAGDAVMLPTPWYFNHKMTLDMLGIEARPLPCAAESGFVPDPDIAEGLVDERVKAIVLVTPNDPTGAVYSPEVIARFQALCRKRGRWLVIDETYRDFLASGVEPAHRLFADPHWGDSLIELYSFSKAYCVPGHRLGAITAAAPVIEEIAKVMDCVQICAARPGQAALAWAVPALRDWRAHNRAEIGRRVAAFRAALAPVPGWRIDSIGAYFAYLRHPFPDATAREVAERLVVERGVLALPGSYFGEGQDGHLRVAFANVDAVAIGTLAARLDGFAP</sequence>